<dbReference type="OrthoDB" id="286404at2"/>
<dbReference type="PROSITE" id="PS00061">
    <property type="entry name" value="ADH_SHORT"/>
    <property type="match status" value="1"/>
</dbReference>
<dbReference type="FunFam" id="3.40.50.720:FF:000084">
    <property type="entry name" value="Short-chain dehydrogenase reductase"/>
    <property type="match status" value="1"/>
</dbReference>
<dbReference type="EMBL" id="BJMN01000066">
    <property type="protein sequence ID" value="GEB61761.1"/>
    <property type="molecule type" value="Genomic_DNA"/>
</dbReference>
<evidence type="ECO:0000313" key="3">
    <source>
        <dbReference type="EMBL" id="GEB61761.1"/>
    </source>
</evidence>
<proteinExistence type="inferred from homology"/>
<dbReference type="PRINTS" id="PR00080">
    <property type="entry name" value="SDRFAMILY"/>
</dbReference>
<protein>
    <submittedName>
        <fullName evidence="3">Glucose-1-dehydrogenase</fullName>
    </submittedName>
</protein>
<evidence type="ECO:0000256" key="2">
    <source>
        <dbReference type="ARBA" id="ARBA00023002"/>
    </source>
</evidence>
<dbReference type="RefSeq" id="WP_141302338.1">
    <property type="nucleotide sequence ID" value="NZ_BJMN01000066.1"/>
</dbReference>
<comment type="caution">
    <text evidence="3">The sequence shown here is derived from an EMBL/GenBank/DDBJ whole genome shotgun (WGS) entry which is preliminary data.</text>
</comment>
<dbReference type="Pfam" id="PF13561">
    <property type="entry name" value="adh_short_C2"/>
    <property type="match status" value="1"/>
</dbReference>
<dbReference type="NCBIfam" id="NF005559">
    <property type="entry name" value="PRK07231.1"/>
    <property type="match status" value="1"/>
</dbReference>
<accession>A0A4Y3RV23</accession>
<dbReference type="InterPro" id="IPR002347">
    <property type="entry name" value="SDR_fam"/>
</dbReference>
<keyword evidence="4" id="KW-1185">Reference proteome</keyword>
<dbReference type="InterPro" id="IPR036291">
    <property type="entry name" value="NAD(P)-bd_dom_sf"/>
</dbReference>
<dbReference type="AlphaFoldDB" id="A0A4Y3RV23"/>
<comment type="similarity">
    <text evidence="1">Belongs to the short-chain dehydrogenases/reductases (SDR) family.</text>
</comment>
<dbReference type="PANTHER" id="PTHR42760">
    <property type="entry name" value="SHORT-CHAIN DEHYDROGENASES/REDUCTASES FAMILY MEMBER"/>
    <property type="match status" value="1"/>
</dbReference>
<organism evidence="3 4">
    <name type="scientific">Streptomyces gardneri</name>
    <dbReference type="NCBI Taxonomy" id="66892"/>
    <lineage>
        <taxon>Bacteria</taxon>
        <taxon>Bacillati</taxon>
        <taxon>Actinomycetota</taxon>
        <taxon>Actinomycetes</taxon>
        <taxon>Kitasatosporales</taxon>
        <taxon>Streptomycetaceae</taxon>
        <taxon>Streptomyces</taxon>
    </lineage>
</organism>
<keyword evidence="2" id="KW-0560">Oxidoreductase</keyword>
<evidence type="ECO:0000313" key="4">
    <source>
        <dbReference type="Proteomes" id="UP000315226"/>
    </source>
</evidence>
<evidence type="ECO:0000256" key="1">
    <source>
        <dbReference type="ARBA" id="ARBA00006484"/>
    </source>
</evidence>
<dbReference type="GO" id="GO:0016616">
    <property type="term" value="F:oxidoreductase activity, acting on the CH-OH group of donors, NAD or NADP as acceptor"/>
    <property type="evidence" value="ECO:0007669"/>
    <property type="project" value="TreeGrafter"/>
</dbReference>
<dbReference type="InterPro" id="IPR020904">
    <property type="entry name" value="Sc_DH/Rdtase_CS"/>
</dbReference>
<dbReference type="Gene3D" id="3.40.50.720">
    <property type="entry name" value="NAD(P)-binding Rossmann-like Domain"/>
    <property type="match status" value="1"/>
</dbReference>
<reference evidence="3 4" key="1">
    <citation type="submission" date="2019-06" db="EMBL/GenBank/DDBJ databases">
        <title>Whole genome shotgun sequence of Streptomyces gardneri NBRC 12865.</title>
        <authorList>
            <person name="Hosoyama A."/>
            <person name="Uohara A."/>
            <person name="Ohji S."/>
            <person name="Ichikawa N."/>
        </authorList>
    </citation>
    <scope>NUCLEOTIDE SEQUENCE [LARGE SCALE GENOMIC DNA]</scope>
    <source>
        <strain evidence="3 4">NBRC 12865</strain>
    </source>
</reference>
<name>A0A4Y3RV23_9ACTN</name>
<gene>
    <name evidence="3" type="ORF">SGA01_73660</name>
</gene>
<dbReference type="CDD" id="cd05358">
    <property type="entry name" value="GlcDH_SDR_c"/>
    <property type="match status" value="1"/>
</dbReference>
<sequence>MGSTVEGPQGVIPARLLHGQKALVTGANSGIGKATAIGLGRAGADVVVNYVAGREAAEEVVEEIASFGVRAAAYEADVSQEDQVTAMMDRMVKEFGTVDILVANAGLQRDARLTEMTLAQWQKVIDVNLTGQFLCAREAAKEFRRRGVVPEVSRAAGKIICMSSVHQIIPWSGHVNYASSKGGVQMMMQTLAQELAPEKIRVNAVAPGAIKTPINRAAWETAEARQDLLRLIPYDRIGDPEDIANAVVALSSDLMDYVVGTTLYVDGGMTLFPGFATGG</sequence>
<dbReference type="PRINTS" id="PR00081">
    <property type="entry name" value="GDHRDH"/>
</dbReference>
<dbReference type="SUPFAM" id="SSF51735">
    <property type="entry name" value="NAD(P)-binding Rossmann-fold domains"/>
    <property type="match status" value="1"/>
</dbReference>
<dbReference type="PANTHER" id="PTHR42760:SF132">
    <property type="entry name" value="SHORT-CHAIN DEHYDROGENASE_REDUCTASE FAMILY PROTEIN"/>
    <property type="match status" value="1"/>
</dbReference>
<dbReference type="Proteomes" id="UP000315226">
    <property type="component" value="Unassembled WGS sequence"/>
</dbReference>